<evidence type="ECO:0000313" key="4">
    <source>
        <dbReference type="Proteomes" id="UP000281192"/>
    </source>
</evidence>
<proteinExistence type="predicted"/>
<dbReference type="RefSeq" id="WP_101712445.1">
    <property type="nucleotide sequence ID" value="NZ_CP026100.1"/>
</dbReference>
<dbReference type="EMBL" id="CP026100">
    <property type="protein sequence ID" value="AYV48229.1"/>
    <property type="molecule type" value="Genomic_DNA"/>
</dbReference>
<sequence>MTSTSADALAVIISPAADKLARVLIKASQTALTGDPEFEYDALLTATGLSPRDLADAADDLEARGLIETEGFANGRETPFDVLAPTSALFAALDGVFGSNNPEMDARQIAADLLAETISDSVQAAAKHYGWPPRRMNPAVTYLLLHDLLVVDELLGSAPWCQHGMLATRKLRRFVEGAL</sequence>
<protein>
    <submittedName>
        <fullName evidence="2">Uncharacterized protein</fullName>
    </submittedName>
</protein>
<evidence type="ECO:0000313" key="2">
    <source>
        <dbReference type="EMBL" id="PLR17981.1"/>
    </source>
</evidence>
<reference evidence="2 3" key="1">
    <citation type="submission" date="2017-12" db="EMBL/GenBank/DDBJ databases">
        <title>The genome sequence of Caulobacter flavus CGMCC1 15093.</title>
        <authorList>
            <person name="Gao J."/>
            <person name="Mao X."/>
            <person name="Sun J."/>
        </authorList>
    </citation>
    <scope>NUCLEOTIDE SEQUENCE [LARGE SCALE GENOMIC DNA]</scope>
    <source>
        <strain evidence="2 3">CGMCC1 15093</strain>
    </source>
</reference>
<dbReference type="EMBL" id="PJRQ01000014">
    <property type="protein sequence ID" value="PLR17981.1"/>
    <property type="molecule type" value="Genomic_DNA"/>
</dbReference>
<evidence type="ECO:0000313" key="3">
    <source>
        <dbReference type="Proteomes" id="UP000234483"/>
    </source>
</evidence>
<keyword evidence="4" id="KW-1185">Reference proteome</keyword>
<accession>A0A2N5CW14</accession>
<dbReference type="AlphaFoldDB" id="A0A2N5CW14"/>
<reference evidence="1 4" key="2">
    <citation type="submission" date="2018-01" db="EMBL/GenBank/DDBJ databases">
        <title>Complete genome sequence of Caulobacter flavus RHGG3.</title>
        <authorList>
            <person name="Yang E."/>
        </authorList>
    </citation>
    <scope>NUCLEOTIDE SEQUENCE [LARGE SCALE GENOMIC DNA]</scope>
    <source>
        <strain evidence="1 4">RHGG3</strain>
    </source>
</reference>
<name>A0A2N5CW14_9CAUL</name>
<evidence type="ECO:0000313" key="1">
    <source>
        <dbReference type="EMBL" id="AYV48229.1"/>
    </source>
</evidence>
<dbReference type="KEGG" id="cfh:C1707_19275"/>
<gene>
    <name evidence="1" type="ORF">C1707_19275</name>
    <name evidence="2" type="ORF">CFHF_07745</name>
</gene>
<dbReference type="Proteomes" id="UP000234483">
    <property type="component" value="Unassembled WGS sequence"/>
</dbReference>
<organism evidence="2 3">
    <name type="scientific">Caulobacter flavus</name>
    <dbReference type="NCBI Taxonomy" id="1679497"/>
    <lineage>
        <taxon>Bacteria</taxon>
        <taxon>Pseudomonadati</taxon>
        <taxon>Pseudomonadota</taxon>
        <taxon>Alphaproteobacteria</taxon>
        <taxon>Caulobacterales</taxon>
        <taxon>Caulobacteraceae</taxon>
        <taxon>Caulobacter</taxon>
    </lineage>
</organism>
<dbReference type="OrthoDB" id="7064950at2"/>
<dbReference type="Proteomes" id="UP000281192">
    <property type="component" value="Chromosome"/>
</dbReference>